<keyword evidence="2" id="KW-1185">Reference proteome</keyword>
<dbReference type="Proteomes" id="UP001596957">
    <property type="component" value="Unassembled WGS sequence"/>
</dbReference>
<evidence type="ECO:0000313" key="1">
    <source>
        <dbReference type="EMBL" id="MFD0284968.1"/>
    </source>
</evidence>
<comment type="caution">
    <text evidence="1">The sequence shown here is derived from an EMBL/GenBank/DDBJ whole genome shotgun (WGS) entry which is preliminary data.</text>
</comment>
<dbReference type="PROSITE" id="PS00194">
    <property type="entry name" value="THIOREDOXIN_1"/>
    <property type="match status" value="1"/>
</dbReference>
<dbReference type="InterPro" id="IPR036249">
    <property type="entry name" value="Thioredoxin-like_sf"/>
</dbReference>
<proteinExistence type="predicted"/>
<protein>
    <recommendedName>
        <fullName evidence="3">Thioredoxin domain-containing protein</fullName>
    </recommendedName>
</protein>
<sequence length="178" mass="18715">MSVLAAAVIFAIALGLLNLTLSYGVIRRLRSEKRSTPAAPFPVTDADSVGTALEEFHIRTEDGREISDRTLPEGTVAAFFAPGCGPCAELLPHFVETLAHSRRPAEEVLAVVVPGNEGSEEYADLLSAVATVITGDQARTVEAAFGVNAYPVVCRVGATGELTALARDLQELALPVTV</sequence>
<dbReference type="EMBL" id="JBHTEC010000001">
    <property type="protein sequence ID" value="MFD0284968.1"/>
    <property type="molecule type" value="Genomic_DNA"/>
</dbReference>
<evidence type="ECO:0008006" key="3">
    <source>
        <dbReference type="Google" id="ProtNLM"/>
    </source>
</evidence>
<accession>A0ABW2VKB2</accession>
<organism evidence="1 2">
    <name type="scientific">Streptomyces lutosisoli</name>
    <dbReference type="NCBI Taxonomy" id="2665721"/>
    <lineage>
        <taxon>Bacteria</taxon>
        <taxon>Bacillati</taxon>
        <taxon>Actinomycetota</taxon>
        <taxon>Actinomycetes</taxon>
        <taxon>Kitasatosporales</taxon>
        <taxon>Streptomycetaceae</taxon>
        <taxon>Streptomyces</taxon>
    </lineage>
</organism>
<reference evidence="2" key="1">
    <citation type="journal article" date="2019" name="Int. J. Syst. Evol. Microbiol.">
        <title>The Global Catalogue of Microorganisms (GCM) 10K type strain sequencing project: providing services to taxonomists for standard genome sequencing and annotation.</title>
        <authorList>
            <consortium name="The Broad Institute Genomics Platform"/>
            <consortium name="The Broad Institute Genome Sequencing Center for Infectious Disease"/>
            <person name="Wu L."/>
            <person name="Ma J."/>
        </authorList>
    </citation>
    <scope>NUCLEOTIDE SEQUENCE [LARGE SCALE GENOMIC DNA]</scope>
    <source>
        <strain evidence="2">CGMCC 4.7198</strain>
    </source>
</reference>
<evidence type="ECO:0000313" key="2">
    <source>
        <dbReference type="Proteomes" id="UP001596957"/>
    </source>
</evidence>
<dbReference type="Gene3D" id="3.40.30.10">
    <property type="entry name" value="Glutaredoxin"/>
    <property type="match status" value="1"/>
</dbReference>
<dbReference type="SUPFAM" id="SSF52833">
    <property type="entry name" value="Thioredoxin-like"/>
    <property type="match status" value="1"/>
</dbReference>
<name>A0ABW2VKB2_9ACTN</name>
<dbReference type="InterPro" id="IPR017937">
    <property type="entry name" value="Thioredoxin_CS"/>
</dbReference>
<dbReference type="RefSeq" id="WP_381261953.1">
    <property type="nucleotide sequence ID" value="NZ_JBHTBI010000057.1"/>
</dbReference>
<gene>
    <name evidence="1" type="ORF">ACFQZP_25490</name>
</gene>